<dbReference type="EMBL" id="BTGU01000055">
    <property type="protein sequence ID" value="GMN55137.1"/>
    <property type="molecule type" value="Genomic_DNA"/>
</dbReference>
<gene>
    <name evidence="2" type="ORF">TIFTF001_024273</name>
</gene>
<protein>
    <submittedName>
        <fullName evidence="2">Uncharacterized protein</fullName>
    </submittedName>
</protein>
<keyword evidence="3" id="KW-1185">Reference proteome</keyword>
<proteinExistence type="predicted"/>
<evidence type="ECO:0000256" key="1">
    <source>
        <dbReference type="SAM" id="MobiDB-lite"/>
    </source>
</evidence>
<feature type="compositionally biased region" description="Basic residues" evidence="1">
    <location>
        <begin position="101"/>
        <end position="117"/>
    </location>
</feature>
<feature type="region of interest" description="Disordered" evidence="1">
    <location>
        <begin position="101"/>
        <end position="123"/>
    </location>
</feature>
<name>A0AA88DGS5_FICCA</name>
<sequence length="123" mass="14272">MILRPLGISFHGGENQEPRYQHKTAILRWRRLPAGIIRRVTEVLDIPAIEATIDDLHRRPHDIQRHLHYCAGSDLSAYGCCPSIFEAFDPPNPASILHRLPWKKQMQSRRTQRKSKERLKSSS</sequence>
<reference evidence="2" key="1">
    <citation type="submission" date="2023-07" db="EMBL/GenBank/DDBJ databases">
        <title>draft genome sequence of fig (Ficus carica).</title>
        <authorList>
            <person name="Takahashi T."/>
            <person name="Nishimura K."/>
        </authorList>
    </citation>
    <scope>NUCLEOTIDE SEQUENCE</scope>
</reference>
<organism evidence="2 3">
    <name type="scientific">Ficus carica</name>
    <name type="common">Common fig</name>
    <dbReference type="NCBI Taxonomy" id="3494"/>
    <lineage>
        <taxon>Eukaryota</taxon>
        <taxon>Viridiplantae</taxon>
        <taxon>Streptophyta</taxon>
        <taxon>Embryophyta</taxon>
        <taxon>Tracheophyta</taxon>
        <taxon>Spermatophyta</taxon>
        <taxon>Magnoliopsida</taxon>
        <taxon>eudicotyledons</taxon>
        <taxon>Gunneridae</taxon>
        <taxon>Pentapetalae</taxon>
        <taxon>rosids</taxon>
        <taxon>fabids</taxon>
        <taxon>Rosales</taxon>
        <taxon>Moraceae</taxon>
        <taxon>Ficeae</taxon>
        <taxon>Ficus</taxon>
    </lineage>
</organism>
<dbReference type="AlphaFoldDB" id="A0AA88DGS5"/>
<comment type="caution">
    <text evidence="2">The sequence shown here is derived from an EMBL/GenBank/DDBJ whole genome shotgun (WGS) entry which is preliminary data.</text>
</comment>
<evidence type="ECO:0000313" key="3">
    <source>
        <dbReference type="Proteomes" id="UP001187192"/>
    </source>
</evidence>
<dbReference type="Proteomes" id="UP001187192">
    <property type="component" value="Unassembled WGS sequence"/>
</dbReference>
<accession>A0AA88DGS5</accession>
<evidence type="ECO:0000313" key="2">
    <source>
        <dbReference type="EMBL" id="GMN55137.1"/>
    </source>
</evidence>